<proteinExistence type="predicted"/>
<evidence type="ECO:0000313" key="3">
    <source>
        <dbReference type="Proteomes" id="UP000297245"/>
    </source>
</evidence>
<feature type="coiled-coil region" evidence="1">
    <location>
        <begin position="88"/>
        <end position="115"/>
    </location>
</feature>
<dbReference type="EMBL" id="ML180192">
    <property type="protein sequence ID" value="THU78440.1"/>
    <property type="molecule type" value="Genomic_DNA"/>
</dbReference>
<gene>
    <name evidence="2" type="ORF">K435DRAFT_811557</name>
</gene>
<name>A0A4S8KRY2_DENBC</name>
<dbReference type="Proteomes" id="UP000297245">
    <property type="component" value="Unassembled WGS sequence"/>
</dbReference>
<sequence>MDFLWEIPVKGWRNSLWVEEFPWNDHPIGCIVILNLGTGPHNTPPAKCLSVCQESTLLPHTRSSGQSSRNAYSRQALETKIADYDSVFDRMQSDLEETKGRLTKSEKDLRELQKKYTFAKGPVITVLRPSSAGPRRAQRAFGITEEVSRAY</sequence>
<dbReference type="AlphaFoldDB" id="A0A4S8KRY2"/>
<protein>
    <submittedName>
        <fullName evidence="2">Uncharacterized protein</fullName>
    </submittedName>
</protein>
<evidence type="ECO:0000313" key="2">
    <source>
        <dbReference type="EMBL" id="THU78440.1"/>
    </source>
</evidence>
<organism evidence="2 3">
    <name type="scientific">Dendrothele bispora (strain CBS 962.96)</name>
    <dbReference type="NCBI Taxonomy" id="1314807"/>
    <lineage>
        <taxon>Eukaryota</taxon>
        <taxon>Fungi</taxon>
        <taxon>Dikarya</taxon>
        <taxon>Basidiomycota</taxon>
        <taxon>Agaricomycotina</taxon>
        <taxon>Agaricomycetes</taxon>
        <taxon>Agaricomycetidae</taxon>
        <taxon>Agaricales</taxon>
        <taxon>Agaricales incertae sedis</taxon>
        <taxon>Dendrothele</taxon>
    </lineage>
</organism>
<accession>A0A4S8KRY2</accession>
<keyword evidence="1" id="KW-0175">Coiled coil</keyword>
<evidence type="ECO:0000256" key="1">
    <source>
        <dbReference type="SAM" id="Coils"/>
    </source>
</evidence>
<reference evidence="2 3" key="1">
    <citation type="journal article" date="2019" name="Nat. Ecol. Evol.">
        <title>Megaphylogeny resolves global patterns of mushroom evolution.</title>
        <authorList>
            <person name="Varga T."/>
            <person name="Krizsan K."/>
            <person name="Foldi C."/>
            <person name="Dima B."/>
            <person name="Sanchez-Garcia M."/>
            <person name="Sanchez-Ramirez S."/>
            <person name="Szollosi G.J."/>
            <person name="Szarkandi J.G."/>
            <person name="Papp V."/>
            <person name="Albert L."/>
            <person name="Andreopoulos W."/>
            <person name="Angelini C."/>
            <person name="Antonin V."/>
            <person name="Barry K.W."/>
            <person name="Bougher N.L."/>
            <person name="Buchanan P."/>
            <person name="Buyck B."/>
            <person name="Bense V."/>
            <person name="Catcheside P."/>
            <person name="Chovatia M."/>
            <person name="Cooper J."/>
            <person name="Damon W."/>
            <person name="Desjardin D."/>
            <person name="Finy P."/>
            <person name="Geml J."/>
            <person name="Haridas S."/>
            <person name="Hughes K."/>
            <person name="Justo A."/>
            <person name="Karasinski D."/>
            <person name="Kautmanova I."/>
            <person name="Kiss B."/>
            <person name="Kocsube S."/>
            <person name="Kotiranta H."/>
            <person name="LaButti K.M."/>
            <person name="Lechner B.E."/>
            <person name="Liimatainen K."/>
            <person name="Lipzen A."/>
            <person name="Lukacs Z."/>
            <person name="Mihaltcheva S."/>
            <person name="Morgado L.N."/>
            <person name="Niskanen T."/>
            <person name="Noordeloos M.E."/>
            <person name="Ohm R.A."/>
            <person name="Ortiz-Santana B."/>
            <person name="Ovrebo C."/>
            <person name="Racz N."/>
            <person name="Riley R."/>
            <person name="Savchenko A."/>
            <person name="Shiryaev A."/>
            <person name="Soop K."/>
            <person name="Spirin V."/>
            <person name="Szebenyi C."/>
            <person name="Tomsovsky M."/>
            <person name="Tulloss R.E."/>
            <person name="Uehling J."/>
            <person name="Grigoriev I.V."/>
            <person name="Vagvolgyi C."/>
            <person name="Papp T."/>
            <person name="Martin F.M."/>
            <person name="Miettinen O."/>
            <person name="Hibbett D.S."/>
            <person name="Nagy L.G."/>
        </authorList>
    </citation>
    <scope>NUCLEOTIDE SEQUENCE [LARGE SCALE GENOMIC DNA]</scope>
    <source>
        <strain evidence="2 3">CBS 962.96</strain>
    </source>
</reference>
<keyword evidence="3" id="KW-1185">Reference proteome</keyword>